<dbReference type="EMBL" id="ML996090">
    <property type="protein sequence ID" value="KAF2150067.1"/>
    <property type="molecule type" value="Genomic_DNA"/>
</dbReference>
<proteinExistence type="predicted"/>
<gene>
    <name evidence="2" type="ORF">K461DRAFT_296455</name>
</gene>
<dbReference type="AlphaFoldDB" id="A0A9P4IU77"/>
<protein>
    <submittedName>
        <fullName evidence="2">Uncharacterized protein</fullName>
    </submittedName>
</protein>
<name>A0A9P4IU77_9PEZI</name>
<feature type="compositionally biased region" description="Basic and acidic residues" evidence="1">
    <location>
        <begin position="67"/>
        <end position="76"/>
    </location>
</feature>
<keyword evidence="3" id="KW-1185">Reference proteome</keyword>
<comment type="caution">
    <text evidence="2">The sequence shown here is derived from an EMBL/GenBank/DDBJ whole genome shotgun (WGS) entry which is preliminary data.</text>
</comment>
<feature type="region of interest" description="Disordered" evidence="1">
    <location>
        <begin position="62"/>
        <end position="93"/>
    </location>
</feature>
<organism evidence="2 3">
    <name type="scientific">Myriangium duriaei CBS 260.36</name>
    <dbReference type="NCBI Taxonomy" id="1168546"/>
    <lineage>
        <taxon>Eukaryota</taxon>
        <taxon>Fungi</taxon>
        <taxon>Dikarya</taxon>
        <taxon>Ascomycota</taxon>
        <taxon>Pezizomycotina</taxon>
        <taxon>Dothideomycetes</taxon>
        <taxon>Dothideomycetidae</taxon>
        <taxon>Myriangiales</taxon>
        <taxon>Myriangiaceae</taxon>
        <taxon>Myriangium</taxon>
    </lineage>
</organism>
<evidence type="ECO:0000256" key="1">
    <source>
        <dbReference type="SAM" id="MobiDB-lite"/>
    </source>
</evidence>
<feature type="compositionally biased region" description="Basic residues" evidence="1">
    <location>
        <begin position="77"/>
        <end position="88"/>
    </location>
</feature>
<sequence>MAPSKGSLSSKTPTAHRMVLRSHAHTGVNLSRSGWHFPSYPDAQLRTERLPQVMQLLEGDYQPYRSQARDGKDLQARRQKRARQRHNHREQERARARRLLDLELEVGILQARDTVSWSQLNSLHRRGQIAAELADLHTALRDEILRLQVQYGIRGAYLDDMANVVHQLNLKLLDSAWHLESEQRQIDAVPRTLEHSSYMAPPISPADLMVFGSWGFMWVDQSCDFSANIPHDGIFMSNRE</sequence>
<accession>A0A9P4IU77</accession>
<dbReference type="Proteomes" id="UP000799439">
    <property type="component" value="Unassembled WGS sequence"/>
</dbReference>
<evidence type="ECO:0000313" key="3">
    <source>
        <dbReference type="Proteomes" id="UP000799439"/>
    </source>
</evidence>
<evidence type="ECO:0000313" key="2">
    <source>
        <dbReference type="EMBL" id="KAF2150067.1"/>
    </source>
</evidence>
<reference evidence="2" key="1">
    <citation type="journal article" date="2020" name="Stud. Mycol.">
        <title>101 Dothideomycetes genomes: a test case for predicting lifestyles and emergence of pathogens.</title>
        <authorList>
            <person name="Haridas S."/>
            <person name="Albert R."/>
            <person name="Binder M."/>
            <person name="Bloem J."/>
            <person name="Labutti K."/>
            <person name="Salamov A."/>
            <person name="Andreopoulos B."/>
            <person name="Baker S."/>
            <person name="Barry K."/>
            <person name="Bills G."/>
            <person name="Bluhm B."/>
            <person name="Cannon C."/>
            <person name="Castanera R."/>
            <person name="Culley D."/>
            <person name="Daum C."/>
            <person name="Ezra D."/>
            <person name="Gonzalez J."/>
            <person name="Henrissat B."/>
            <person name="Kuo A."/>
            <person name="Liang C."/>
            <person name="Lipzen A."/>
            <person name="Lutzoni F."/>
            <person name="Magnuson J."/>
            <person name="Mondo S."/>
            <person name="Nolan M."/>
            <person name="Ohm R."/>
            <person name="Pangilinan J."/>
            <person name="Park H.-J."/>
            <person name="Ramirez L."/>
            <person name="Alfaro M."/>
            <person name="Sun H."/>
            <person name="Tritt A."/>
            <person name="Yoshinaga Y."/>
            <person name="Zwiers L.-H."/>
            <person name="Turgeon B."/>
            <person name="Goodwin S."/>
            <person name="Spatafora J."/>
            <person name="Crous P."/>
            <person name="Grigoriev I."/>
        </authorList>
    </citation>
    <scope>NUCLEOTIDE SEQUENCE</scope>
    <source>
        <strain evidence="2">CBS 260.36</strain>
    </source>
</reference>